<dbReference type="GO" id="GO:0006171">
    <property type="term" value="P:cAMP biosynthetic process"/>
    <property type="evidence" value="ECO:0007669"/>
    <property type="project" value="TreeGrafter"/>
</dbReference>
<dbReference type="Gene3D" id="1.25.40.10">
    <property type="entry name" value="Tetratricopeptide repeat domain"/>
    <property type="match status" value="1"/>
</dbReference>
<keyword evidence="3" id="KW-1185">Reference proteome</keyword>
<evidence type="ECO:0000313" key="2">
    <source>
        <dbReference type="EMBL" id="SFK76227.1"/>
    </source>
</evidence>
<sequence length="731" mass="80664">MERKLAAILSADVVGYSRLMGADEDATLEALRLHREIVDALIEAHRGRVFNSAGDSVVAEFPSAVEASLCAVEIQQDIARRNELVPSDERLQFRIGINIGDVVAEGGNLFGDGVNIADRVQKLAEPGGVCVSRNVYDQLTSKVSFKLESMGEHRVKNIASPISVYRILVGDVSKPRSVIKKLAGLVRQPGRIAAIGALLLAVVVSLGVWQWQQRAPVREGFPSLAVLAFQNFSDDPALNSLGRGIAEDLTTAMSRFPGITVLSRNSSFGTDSTHANAGQDLKVDYIVEGSVQKKGDGLGINAQLIDVHTDAHIWAERYQGSEASALQNTAIGRIANALASEGGAIRKYEYKRTEGKAKADFSEYDYFLSGHEIIARFPTIEEHDRAGAIWREGLEKFPTSALLRVSLGWYHFFRPWNFSTDKGAADYRRAGELARGALAEQNTSPRVQWSGRKLMAYIHWLEDNFERAVADAEAAVALAPYDADTLSFLSRVQAASGNTARALEWVEESVRSDPTVQRNTRILAWIYYLTGEYEKSVEAAKRHQELSRVFGDDASFYMVASYVRLGRLEDARMALKQALEPEPQWTQLNERNSHLERPYKDSAVFERQLADLAAAGLPELPFGYDGGSKDRLNSEEIKAMMFGHTLRAKDMRSGSSFTDVVASDGTIQSLGTFGQDTATIQYLGNSLICYRWKDAGPNCAAIFRSRNETSKSAGVFIFVDAWGEYRYSVEK</sequence>
<organism evidence="2 3">
    <name type="scientific">Neomesorhizobium albiziae</name>
    <dbReference type="NCBI Taxonomy" id="335020"/>
    <lineage>
        <taxon>Bacteria</taxon>
        <taxon>Pseudomonadati</taxon>
        <taxon>Pseudomonadota</taxon>
        <taxon>Alphaproteobacteria</taxon>
        <taxon>Hyphomicrobiales</taxon>
        <taxon>Phyllobacteriaceae</taxon>
        <taxon>Neomesorhizobium</taxon>
    </lineage>
</organism>
<dbReference type="OrthoDB" id="9807521at2"/>
<dbReference type="InterPro" id="IPR011990">
    <property type="entry name" value="TPR-like_helical_dom_sf"/>
</dbReference>
<dbReference type="InterPro" id="IPR050697">
    <property type="entry name" value="Adenylyl/Guanylyl_Cyclase_3/4"/>
</dbReference>
<proteinExistence type="predicted"/>
<dbReference type="InterPro" id="IPR029787">
    <property type="entry name" value="Nucleotide_cyclase"/>
</dbReference>
<dbReference type="InterPro" id="IPR001054">
    <property type="entry name" value="A/G_cyclase"/>
</dbReference>
<gene>
    <name evidence="2" type="ORF">SAMN04488498_11215</name>
</gene>
<accession>A0A1I4C780</accession>
<dbReference type="Gene3D" id="3.40.50.10070">
    <property type="entry name" value="TolB, N-terminal domain"/>
    <property type="match status" value="1"/>
</dbReference>
<dbReference type="RefSeq" id="WP_149761720.1">
    <property type="nucleotide sequence ID" value="NZ_BSPE01000004.1"/>
</dbReference>
<dbReference type="GO" id="GO:0004016">
    <property type="term" value="F:adenylate cyclase activity"/>
    <property type="evidence" value="ECO:0007669"/>
    <property type="project" value="UniProtKB-ARBA"/>
</dbReference>
<dbReference type="PANTHER" id="PTHR43081:SF19">
    <property type="entry name" value="PH-SENSITIVE ADENYLATE CYCLASE RV1264"/>
    <property type="match status" value="1"/>
</dbReference>
<dbReference type="Pfam" id="PF00211">
    <property type="entry name" value="Guanylate_cyc"/>
    <property type="match status" value="1"/>
</dbReference>
<dbReference type="Gene3D" id="3.30.70.1230">
    <property type="entry name" value="Nucleotide cyclase"/>
    <property type="match status" value="1"/>
</dbReference>
<dbReference type="AlphaFoldDB" id="A0A1I4C780"/>
<dbReference type="GO" id="GO:0035556">
    <property type="term" value="P:intracellular signal transduction"/>
    <property type="evidence" value="ECO:0007669"/>
    <property type="project" value="InterPro"/>
</dbReference>
<dbReference type="PANTHER" id="PTHR43081">
    <property type="entry name" value="ADENYLATE CYCLASE, TERMINAL-DIFFERENTIATION SPECIFIC-RELATED"/>
    <property type="match status" value="1"/>
</dbReference>
<name>A0A1I4C780_9HYPH</name>
<dbReference type="Proteomes" id="UP000323300">
    <property type="component" value="Unassembled WGS sequence"/>
</dbReference>
<dbReference type="PROSITE" id="PS50125">
    <property type="entry name" value="GUANYLATE_CYCLASE_2"/>
    <property type="match status" value="1"/>
</dbReference>
<protein>
    <submittedName>
        <fullName evidence="2">Adenylate cyclase, class 3</fullName>
    </submittedName>
</protein>
<dbReference type="CDD" id="cd07302">
    <property type="entry name" value="CHD"/>
    <property type="match status" value="1"/>
</dbReference>
<dbReference type="SUPFAM" id="SSF48452">
    <property type="entry name" value="TPR-like"/>
    <property type="match status" value="1"/>
</dbReference>
<evidence type="ECO:0000259" key="1">
    <source>
        <dbReference type="PROSITE" id="PS50125"/>
    </source>
</evidence>
<reference evidence="2 3" key="1">
    <citation type="submission" date="2016-10" db="EMBL/GenBank/DDBJ databases">
        <authorList>
            <person name="Varghese N."/>
            <person name="Submissions S."/>
        </authorList>
    </citation>
    <scope>NUCLEOTIDE SEQUENCE [LARGE SCALE GENOMIC DNA]</scope>
    <source>
        <strain evidence="2 3">DSM 21822</strain>
    </source>
</reference>
<evidence type="ECO:0000313" key="3">
    <source>
        <dbReference type="Proteomes" id="UP000323300"/>
    </source>
</evidence>
<dbReference type="EMBL" id="FOSL01000012">
    <property type="protein sequence ID" value="SFK76227.1"/>
    <property type="molecule type" value="Genomic_DNA"/>
</dbReference>
<feature type="domain" description="Guanylate cyclase" evidence="1">
    <location>
        <begin position="7"/>
        <end position="121"/>
    </location>
</feature>
<dbReference type="SUPFAM" id="SSF55073">
    <property type="entry name" value="Nucleotide cyclase"/>
    <property type="match status" value="1"/>
</dbReference>